<dbReference type="PANTHER" id="PTHR34473:SF2">
    <property type="entry name" value="UPF0699 TRANSMEMBRANE PROTEIN YDBT"/>
    <property type="match status" value="1"/>
</dbReference>
<feature type="non-terminal residue" evidence="2">
    <location>
        <position position="1"/>
    </location>
</feature>
<dbReference type="EMBL" id="LAZR01068782">
    <property type="protein sequence ID" value="KKK48990.1"/>
    <property type="molecule type" value="Genomic_DNA"/>
</dbReference>
<protein>
    <recommendedName>
        <fullName evidence="3">DUF304 domain-containing protein</fullName>
    </recommendedName>
</protein>
<organism evidence="2">
    <name type="scientific">marine sediment metagenome</name>
    <dbReference type="NCBI Taxonomy" id="412755"/>
    <lineage>
        <taxon>unclassified sequences</taxon>
        <taxon>metagenomes</taxon>
        <taxon>ecological metagenomes</taxon>
    </lineage>
</organism>
<dbReference type="PANTHER" id="PTHR34473">
    <property type="entry name" value="UPF0699 TRANSMEMBRANE PROTEIN YDBS"/>
    <property type="match status" value="1"/>
</dbReference>
<feature type="transmembrane region" description="Helical" evidence="1">
    <location>
        <begin position="253"/>
        <end position="274"/>
    </location>
</feature>
<keyword evidence="1" id="KW-1133">Transmembrane helix</keyword>
<evidence type="ECO:0000313" key="2">
    <source>
        <dbReference type="EMBL" id="KKK48990.1"/>
    </source>
</evidence>
<keyword evidence="1" id="KW-0812">Transmembrane</keyword>
<evidence type="ECO:0000256" key="1">
    <source>
        <dbReference type="SAM" id="Phobius"/>
    </source>
</evidence>
<feature type="transmembrane region" description="Helical" evidence="1">
    <location>
        <begin position="127"/>
        <end position="149"/>
    </location>
</feature>
<dbReference type="AlphaFoldDB" id="A0A0F8WL99"/>
<sequence length="337" mass="39025">YEVIIDTAGSKGEEVKIKALSREKADKLQAVLMQEVQTPNEAIHSNDNEDHAQVSTQEIPQWKYSLSTGTLLRLGLSTNYLRGVWVLLLFAGSILQQLDMNLLDENYNSQLERAYETYINADYTMTLLLIAIPLIFIVGIIITTIEIFIKYFGLKLTRTKHDLQLEMGLRTNTRVTLKPIRVQVFTVLINPVQRYLNLFQVQLALANSTDVTDKSKIKIPGLPKKIVRNVRDFLFDFREGESMEVFTPHHLLFIRRCVVGLLPLLVGLSLWYIFLDFFRWELILPVILLYLPILIISQWYAYKAIILQFTDEFLIKKTGLWTKKTEIIPIYKLQSIT</sequence>
<feature type="non-terminal residue" evidence="2">
    <location>
        <position position="337"/>
    </location>
</feature>
<feature type="transmembrane region" description="Helical" evidence="1">
    <location>
        <begin position="80"/>
        <end position="98"/>
    </location>
</feature>
<gene>
    <name evidence="2" type="ORF">LCGC14_3139580</name>
</gene>
<proteinExistence type="predicted"/>
<name>A0A0F8WL99_9ZZZZ</name>
<accession>A0A0F8WL99</accession>
<feature type="transmembrane region" description="Helical" evidence="1">
    <location>
        <begin position="280"/>
        <end position="302"/>
    </location>
</feature>
<reference evidence="2" key="1">
    <citation type="journal article" date="2015" name="Nature">
        <title>Complex archaea that bridge the gap between prokaryotes and eukaryotes.</title>
        <authorList>
            <person name="Spang A."/>
            <person name="Saw J.H."/>
            <person name="Jorgensen S.L."/>
            <person name="Zaremba-Niedzwiedzka K."/>
            <person name="Martijn J."/>
            <person name="Lind A.E."/>
            <person name="van Eijk R."/>
            <person name="Schleper C."/>
            <person name="Guy L."/>
            <person name="Ettema T.J."/>
        </authorList>
    </citation>
    <scope>NUCLEOTIDE SEQUENCE</scope>
</reference>
<evidence type="ECO:0008006" key="3">
    <source>
        <dbReference type="Google" id="ProtNLM"/>
    </source>
</evidence>
<comment type="caution">
    <text evidence="2">The sequence shown here is derived from an EMBL/GenBank/DDBJ whole genome shotgun (WGS) entry which is preliminary data.</text>
</comment>
<keyword evidence="1" id="KW-0472">Membrane</keyword>